<feature type="signal peptide" evidence="1">
    <location>
        <begin position="1"/>
        <end position="29"/>
    </location>
</feature>
<feature type="domain" description="Tle cognate immunity protein 4 C-terminal" evidence="2">
    <location>
        <begin position="173"/>
        <end position="321"/>
    </location>
</feature>
<dbReference type="RefSeq" id="WP_187520789.1">
    <property type="nucleotide sequence ID" value="NZ_JACONW010000016.1"/>
</dbReference>
<reference evidence="3 4" key="1">
    <citation type="submission" date="2020-08" db="EMBL/GenBank/DDBJ databases">
        <title>Putative novel bacterial strains isolated from necrotic wheat leaf tissues caused by Xanthomonas translucens.</title>
        <authorList>
            <person name="Tambong J.T."/>
        </authorList>
    </citation>
    <scope>NUCLEOTIDE SEQUENCE [LARGE SCALE GENOMIC DNA]</scope>
    <source>
        <strain evidence="3 4">DOAB 1069</strain>
    </source>
</reference>
<dbReference type="Pfam" id="PF18426">
    <property type="entry name" value="Tli4_C"/>
    <property type="match status" value="1"/>
</dbReference>
<name>A0ABR7AWH6_9PSED</name>
<accession>A0ABR7AWH6</accession>
<evidence type="ECO:0000313" key="4">
    <source>
        <dbReference type="Proteomes" id="UP000651852"/>
    </source>
</evidence>
<comment type="caution">
    <text evidence="3">The sequence shown here is derived from an EMBL/GenBank/DDBJ whole genome shotgun (WGS) entry which is preliminary data.</text>
</comment>
<organism evidence="3 4">
    <name type="scientific">Pseudomonas folii</name>
    <dbReference type="NCBI Taxonomy" id="2762593"/>
    <lineage>
        <taxon>Bacteria</taxon>
        <taxon>Pseudomonadati</taxon>
        <taxon>Pseudomonadota</taxon>
        <taxon>Gammaproteobacteria</taxon>
        <taxon>Pseudomonadales</taxon>
        <taxon>Pseudomonadaceae</taxon>
        <taxon>Pseudomonas</taxon>
    </lineage>
</organism>
<dbReference type="Proteomes" id="UP000651852">
    <property type="component" value="Unassembled WGS sequence"/>
</dbReference>
<dbReference type="InterPro" id="IPR041290">
    <property type="entry name" value="Tli4_C"/>
</dbReference>
<keyword evidence="4" id="KW-1185">Reference proteome</keyword>
<feature type="chain" id="PRO_5045364782" description="Tle cognate immunity protein 4 C-terminal domain-containing protein" evidence="1">
    <location>
        <begin position="30"/>
        <end position="323"/>
    </location>
</feature>
<evidence type="ECO:0000313" key="3">
    <source>
        <dbReference type="EMBL" id="MBC3949266.1"/>
    </source>
</evidence>
<gene>
    <name evidence="3" type="ORF">H8S59_05755</name>
</gene>
<evidence type="ECO:0000259" key="2">
    <source>
        <dbReference type="Pfam" id="PF18426"/>
    </source>
</evidence>
<protein>
    <recommendedName>
        <fullName evidence="2">Tle cognate immunity protein 4 C-terminal domain-containing protein</fullName>
    </recommendedName>
</protein>
<dbReference type="EMBL" id="JACONW010000016">
    <property type="protein sequence ID" value="MBC3949266.1"/>
    <property type="molecule type" value="Genomic_DNA"/>
</dbReference>
<evidence type="ECO:0000256" key="1">
    <source>
        <dbReference type="SAM" id="SignalP"/>
    </source>
</evidence>
<sequence length="323" mass="35901">MFQYKKHISLLNTAGLLIFALLASVDSEANDMSTTKKPFYFGRYTFEVPTDGANIWSAYKIIDKKIQLVSHNGKRDLIAEVSDTIKKINILHESGAADYDRTVELDGGGAIVVSKLTNYSMDIFYLTKGNTLYKQSVGSISLAGINMAIARAKEINALIYSRNPAERPPAGTFAIEAGYLTLPLDTFKEQVSIGLPVSSVTGIHLTFDTQRIGKPEPSLLTRYEERTSGVLTSLLTSVLSKTSVIRKSKKIVAGLKFEELLLKSKVEGRTIYSFRLEYPGTPESSMEPYTVIEMSTLDRGLSFQNDKEALRFWDDLVASLRRI</sequence>
<proteinExistence type="predicted"/>
<keyword evidence="1" id="KW-0732">Signal</keyword>